<accession>A0A2A9MFL9</accession>
<gene>
    <name evidence="2" type="ORF">BESB_037460</name>
</gene>
<dbReference type="AlphaFoldDB" id="A0A2A9MFL9"/>
<evidence type="ECO:0000313" key="2">
    <source>
        <dbReference type="EMBL" id="PFH37288.1"/>
    </source>
</evidence>
<feature type="compositionally biased region" description="Low complexity" evidence="1">
    <location>
        <begin position="417"/>
        <end position="441"/>
    </location>
</feature>
<evidence type="ECO:0000256" key="1">
    <source>
        <dbReference type="SAM" id="MobiDB-lite"/>
    </source>
</evidence>
<feature type="region of interest" description="Disordered" evidence="1">
    <location>
        <begin position="492"/>
        <end position="513"/>
    </location>
</feature>
<feature type="region of interest" description="Disordered" evidence="1">
    <location>
        <begin position="401"/>
        <end position="441"/>
    </location>
</feature>
<dbReference type="KEGG" id="bbes:BESB_037460"/>
<dbReference type="VEuPathDB" id="ToxoDB:BESB_037460"/>
<sequence>MNQKVGASAASYTHVPCCDLQVLAVNVGCLEDGWSIEDKPVHPSPLRNDQGGWNGVCAGRGGAQVERQNLVSTASLRPRCCGVKRGRSEEGFLENVTPSATSPGQTLECESLSTTQVASARPESKRITQKERGGARLLSSSGVRPGMRPVTRRHAKELSAAEGVEAALRPEGEESSAARCQSVFSSAVADNEGGKAARRYGCAAFAHPLSVDCLSPSGLRGGRLSGADWEIDCAARGRPKAPQNELVEPVSPLHEVRMPTAGMGHRSASPRLASPVDEPFDGVGGEATLADAFYFCTPHFSPRRRCSESDLLPDYPSQTVCGGGTQKSSRDTVSPAPRRQSPGRGETQSPTTWANTTPDAVRRTPTGTGEEDVTAAVDAARAATAALFADLHTGFTPCTSPTAQKAVGLDQSPRYASPPSSRIRGSPAASSRASCSLASAKSRSGRKAPAVPLRQICAKPLLCGIGLSESYAASHFANSQLRSSQGTRLSVGSVSSVDSNASETSSSHPWTSGCLRDDPQYPIVLQQACLAAAMAAGEASCPRTRVRRRTLEGKRDCVAKPVQATAKKEKKRTTRNVKAKAARAGVHGGLKGEADAAACAGPRLAKKTQKAQQQRRKTVEQILLKAEEEKVYNWWRDDEVGDKLEGEESEEEDEVF</sequence>
<dbReference type="EMBL" id="NWUJ01000002">
    <property type="protein sequence ID" value="PFH37288.1"/>
    <property type="molecule type" value="Genomic_DNA"/>
</dbReference>
<dbReference type="GeneID" id="40308727"/>
<feature type="region of interest" description="Disordered" evidence="1">
    <location>
        <begin position="119"/>
        <end position="150"/>
    </location>
</feature>
<feature type="compositionally biased region" description="Polar residues" evidence="1">
    <location>
        <begin position="492"/>
        <end position="510"/>
    </location>
</feature>
<feature type="region of interest" description="Disordered" evidence="1">
    <location>
        <begin position="316"/>
        <end position="372"/>
    </location>
</feature>
<feature type="compositionally biased region" description="Polar residues" evidence="1">
    <location>
        <begin position="346"/>
        <end position="358"/>
    </location>
</feature>
<evidence type="ECO:0000313" key="3">
    <source>
        <dbReference type="Proteomes" id="UP000224006"/>
    </source>
</evidence>
<organism evidence="2 3">
    <name type="scientific">Besnoitia besnoiti</name>
    <name type="common">Apicomplexan protozoan</name>
    <dbReference type="NCBI Taxonomy" id="94643"/>
    <lineage>
        <taxon>Eukaryota</taxon>
        <taxon>Sar</taxon>
        <taxon>Alveolata</taxon>
        <taxon>Apicomplexa</taxon>
        <taxon>Conoidasida</taxon>
        <taxon>Coccidia</taxon>
        <taxon>Eucoccidiorida</taxon>
        <taxon>Eimeriorina</taxon>
        <taxon>Sarcocystidae</taxon>
        <taxon>Besnoitia</taxon>
    </lineage>
</organism>
<feature type="region of interest" description="Disordered" evidence="1">
    <location>
        <begin position="566"/>
        <end position="585"/>
    </location>
</feature>
<dbReference type="Proteomes" id="UP000224006">
    <property type="component" value="Chromosome II"/>
</dbReference>
<feature type="compositionally biased region" description="Basic and acidic residues" evidence="1">
    <location>
        <begin position="122"/>
        <end position="134"/>
    </location>
</feature>
<reference evidence="2 3" key="1">
    <citation type="submission" date="2017-09" db="EMBL/GenBank/DDBJ databases">
        <title>Genome sequencing of Besnoitia besnoiti strain Bb-Ger1.</title>
        <authorList>
            <person name="Schares G."/>
            <person name="Venepally P."/>
            <person name="Lorenzi H.A."/>
        </authorList>
    </citation>
    <scope>NUCLEOTIDE SEQUENCE [LARGE SCALE GENOMIC DNA]</scope>
    <source>
        <strain evidence="2 3">Bb-Ger1</strain>
    </source>
</reference>
<protein>
    <submittedName>
        <fullName evidence="2">Uncharacterized protein</fullName>
    </submittedName>
</protein>
<name>A0A2A9MFL9_BESBE</name>
<keyword evidence="3" id="KW-1185">Reference proteome</keyword>
<proteinExistence type="predicted"/>
<comment type="caution">
    <text evidence="2">The sequence shown here is derived from an EMBL/GenBank/DDBJ whole genome shotgun (WGS) entry which is preliminary data.</text>
</comment>
<feature type="compositionally biased region" description="Basic residues" evidence="1">
    <location>
        <begin position="568"/>
        <end position="581"/>
    </location>
</feature>
<dbReference type="RefSeq" id="XP_029221297.1">
    <property type="nucleotide sequence ID" value="XM_029362332.1"/>
</dbReference>